<dbReference type="InterPro" id="IPR012341">
    <property type="entry name" value="6hp_glycosidase-like_sf"/>
</dbReference>
<keyword evidence="1 3" id="KW-0378">Hydrolase</keyword>
<dbReference type="GO" id="GO:0016787">
    <property type="term" value="F:hydrolase activity"/>
    <property type="evidence" value="ECO:0007669"/>
    <property type="project" value="UniProtKB-KW"/>
</dbReference>
<dbReference type="InterPro" id="IPR008928">
    <property type="entry name" value="6-hairpin_glycosidase_sf"/>
</dbReference>
<dbReference type="PANTHER" id="PTHR36845:SF1">
    <property type="entry name" value="HYDROLASE, PUTATIVE (AFU_ORTHOLOGUE AFUA_7G05090)-RELATED"/>
    <property type="match status" value="1"/>
</dbReference>
<keyword evidence="4" id="KW-1185">Reference proteome</keyword>
<dbReference type="Gene3D" id="1.50.10.10">
    <property type="match status" value="1"/>
</dbReference>
<dbReference type="Pfam" id="PF07470">
    <property type="entry name" value="Glyco_hydro_88"/>
    <property type="match status" value="1"/>
</dbReference>
<comment type="similarity">
    <text evidence="2">Belongs to the glycosyl hydrolase 88 family.</text>
</comment>
<protein>
    <submittedName>
        <fullName evidence="3">Glycoside hydrolase family 88 protein</fullName>
    </submittedName>
</protein>
<evidence type="ECO:0000256" key="2">
    <source>
        <dbReference type="ARBA" id="ARBA00038358"/>
    </source>
</evidence>
<evidence type="ECO:0000313" key="4">
    <source>
        <dbReference type="Proteomes" id="UP001597267"/>
    </source>
</evidence>
<comment type="caution">
    <text evidence="3">The sequence shown here is derived from an EMBL/GenBank/DDBJ whole genome shotgun (WGS) entry which is preliminary data.</text>
</comment>
<proteinExistence type="inferred from homology"/>
<name>A0ABW4J2Y9_9LACO</name>
<evidence type="ECO:0000313" key="3">
    <source>
        <dbReference type="EMBL" id="MFD1670737.1"/>
    </source>
</evidence>
<dbReference type="SUPFAM" id="SSF48208">
    <property type="entry name" value="Six-hairpin glycosidases"/>
    <property type="match status" value="1"/>
</dbReference>
<dbReference type="InterPro" id="IPR010905">
    <property type="entry name" value="Glyco_hydro_88"/>
</dbReference>
<accession>A0ABW4J2Y9</accession>
<gene>
    <name evidence="3" type="ORF">ACFQ5M_01360</name>
</gene>
<dbReference type="EMBL" id="JBHTOP010000002">
    <property type="protein sequence ID" value="MFD1670737.1"/>
    <property type="molecule type" value="Genomic_DNA"/>
</dbReference>
<dbReference type="InterPro" id="IPR052369">
    <property type="entry name" value="UG_Glycosaminoglycan_Hydrolase"/>
</dbReference>
<dbReference type="Proteomes" id="UP001597267">
    <property type="component" value="Unassembled WGS sequence"/>
</dbReference>
<evidence type="ECO:0000256" key="1">
    <source>
        <dbReference type="ARBA" id="ARBA00022801"/>
    </source>
</evidence>
<dbReference type="RefSeq" id="WP_125712814.1">
    <property type="nucleotide sequence ID" value="NZ_JBHTOP010000002.1"/>
</dbReference>
<organism evidence="3 4">
    <name type="scientific">Agrilactobacillus yilanensis</name>
    <dbReference type="NCBI Taxonomy" id="2485997"/>
    <lineage>
        <taxon>Bacteria</taxon>
        <taxon>Bacillati</taxon>
        <taxon>Bacillota</taxon>
        <taxon>Bacilli</taxon>
        <taxon>Lactobacillales</taxon>
        <taxon>Lactobacillaceae</taxon>
        <taxon>Agrilactobacillus</taxon>
    </lineage>
</organism>
<dbReference type="PANTHER" id="PTHR36845">
    <property type="entry name" value="HYDROLASE, PUTATIVE (AFU_ORTHOLOGUE AFUA_7G05090)-RELATED"/>
    <property type="match status" value="1"/>
</dbReference>
<reference evidence="4" key="1">
    <citation type="journal article" date="2019" name="Int. J. Syst. Evol. Microbiol.">
        <title>The Global Catalogue of Microorganisms (GCM) 10K type strain sequencing project: providing services to taxonomists for standard genome sequencing and annotation.</title>
        <authorList>
            <consortium name="The Broad Institute Genomics Platform"/>
            <consortium name="The Broad Institute Genome Sequencing Center for Infectious Disease"/>
            <person name="Wu L."/>
            <person name="Ma J."/>
        </authorList>
    </citation>
    <scope>NUCLEOTIDE SEQUENCE [LARGE SCALE GENOMIC DNA]</scope>
    <source>
        <strain evidence="4">CCM 8896</strain>
    </source>
</reference>
<sequence length="369" mass="42504">MTDWVDMYLDKAIQKIKVENEHLKGGTPYIPYDGRYTDVMTERGIDWWTNGFWSGILWQLFNYTKEKNFKESAIIQEKRLDRALYEFKDIHHDVGFIWLLTSVAHYKLTKNTQAYRTGIHAANLLAGRYNIDGHFLVAWNDHPGWVIIDSMMNIQLLYWASAETKDPRFEKIASQHANTVAKYLVREDGSVGHIASFNENTGEFIEQLAGQGVQPNSAWSRGNAWGIYGFALAYRHTKNPTYLKMAQLIADYFISEIRKTNFIPVVDFRAPIVPELHDTSAGLIAACGLLEIAKWCPERKRQYFKKISKDILVAVEKKYADWSFDEDGIIGGGTEAYHRPATYEVPLIYSDYFFVEALLQLKGKAAFLW</sequence>